<reference evidence="9" key="1">
    <citation type="submission" date="2021-10" db="EMBL/GenBank/DDBJ databases">
        <authorList>
            <person name="Piombo E."/>
        </authorList>
    </citation>
    <scope>NUCLEOTIDE SEQUENCE</scope>
</reference>
<dbReference type="GO" id="GO:0016705">
    <property type="term" value="F:oxidoreductase activity, acting on paired donors, with incorporation or reduction of molecular oxygen"/>
    <property type="evidence" value="ECO:0007669"/>
    <property type="project" value="InterPro"/>
</dbReference>
<dbReference type="PROSITE" id="PS00086">
    <property type="entry name" value="CYTOCHROME_P450"/>
    <property type="match status" value="1"/>
</dbReference>
<dbReference type="PANTHER" id="PTHR24304">
    <property type="entry name" value="CYTOCHROME P450 FAMILY 7"/>
    <property type="match status" value="1"/>
</dbReference>
<accession>A0A9N9UG50</accession>
<keyword evidence="8" id="KW-0560">Oxidoreductase</keyword>
<dbReference type="GO" id="GO:0020037">
    <property type="term" value="F:heme binding"/>
    <property type="evidence" value="ECO:0007669"/>
    <property type="project" value="InterPro"/>
</dbReference>
<dbReference type="InterPro" id="IPR036396">
    <property type="entry name" value="Cyt_P450_sf"/>
</dbReference>
<keyword evidence="4 7" id="KW-0479">Metal-binding</keyword>
<organism evidence="9 10">
    <name type="scientific">Clonostachys byssicola</name>
    <dbReference type="NCBI Taxonomy" id="160290"/>
    <lineage>
        <taxon>Eukaryota</taxon>
        <taxon>Fungi</taxon>
        <taxon>Dikarya</taxon>
        <taxon>Ascomycota</taxon>
        <taxon>Pezizomycotina</taxon>
        <taxon>Sordariomycetes</taxon>
        <taxon>Hypocreomycetidae</taxon>
        <taxon>Hypocreales</taxon>
        <taxon>Bionectriaceae</taxon>
        <taxon>Clonostachys</taxon>
    </lineage>
</organism>
<comment type="cofactor">
    <cofactor evidence="1 7">
        <name>heme</name>
        <dbReference type="ChEBI" id="CHEBI:30413"/>
    </cofactor>
</comment>
<evidence type="ECO:0008006" key="11">
    <source>
        <dbReference type="Google" id="ProtNLM"/>
    </source>
</evidence>
<dbReference type="Pfam" id="PF00067">
    <property type="entry name" value="p450"/>
    <property type="match status" value="1"/>
</dbReference>
<evidence type="ECO:0000256" key="7">
    <source>
        <dbReference type="PIRSR" id="PIRSR602403-1"/>
    </source>
</evidence>
<evidence type="ECO:0000256" key="1">
    <source>
        <dbReference type="ARBA" id="ARBA00001971"/>
    </source>
</evidence>
<evidence type="ECO:0000313" key="10">
    <source>
        <dbReference type="Proteomes" id="UP000754883"/>
    </source>
</evidence>
<dbReference type="InterPro" id="IPR001128">
    <property type="entry name" value="Cyt_P450"/>
</dbReference>
<evidence type="ECO:0000256" key="3">
    <source>
        <dbReference type="ARBA" id="ARBA00022617"/>
    </source>
</evidence>
<evidence type="ECO:0000256" key="8">
    <source>
        <dbReference type="RuleBase" id="RU000461"/>
    </source>
</evidence>
<dbReference type="InterPro" id="IPR002403">
    <property type="entry name" value="Cyt_P450_E_grp-IV"/>
</dbReference>
<protein>
    <recommendedName>
        <fullName evidence="11">Cytochrome P450</fullName>
    </recommendedName>
</protein>
<gene>
    <name evidence="9" type="ORF">CBYS24578_00012372</name>
</gene>
<keyword evidence="10" id="KW-1185">Reference proteome</keyword>
<evidence type="ECO:0000256" key="6">
    <source>
        <dbReference type="ARBA" id="ARBA00023033"/>
    </source>
</evidence>
<feature type="non-terminal residue" evidence="9">
    <location>
        <position position="466"/>
    </location>
</feature>
<dbReference type="AlphaFoldDB" id="A0A9N9UG50"/>
<name>A0A9N9UG50_9HYPO</name>
<dbReference type="Proteomes" id="UP000754883">
    <property type="component" value="Unassembled WGS sequence"/>
</dbReference>
<evidence type="ECO:0000256" key="2">
    <source>
        <dbReference type="ARBA" id="ARBA00010617"/>
    </source>
</evidence>
<keyword evidence="5 7" id="KW-0408">Iron</keyword>
<dbReference type="Gene3D" id="1.10.630.10">
    <property type="entry name" value="Cytochrome P450"/>
    <property type="match status" value="1"/>
</dbReference>
<dbReference type="CDD" id="cd11040">
    <property type="entry name" value="CYP7_CYP8-like"/>
    <property type="match status" value="1"/>
</dbReference>
<dbReference type="SUPFAM" id="SSF48264">
    <property type="entry name" value="Cytochrome P450"/>
    <property type="match status" value="1"/>
</dbReference>
<dbReference type="InterPro" id="IPR050529">
    <property type="entry name" value="CYP450_sterol_14alpha_dmase"/>
</dbReference>
<keyword evidence="6 8" id="KW-0503">Monooxygenase</keyword>
<dbReference type="OrthoDB" id="1470350at2759"/>
<proteinExistence type="inferred from homology"/>
<dbReference type="InterPro" id="IPR017972">
    <property type="entry name" value="Cyt_P450_CS"/>
</dbReference>
<dbReference type="EMBL" id="CABFNO020001469">
    <property type="protein sequence ID" value="CAG9990137.1"/>
    <property type="molecule type" value="Genomic_DNA"/>
</dbReference>
<sequence>MDFNEAIDNGRNYFGGSDTPFSITVGGVQIYICCAPEDVASLYRNTTTISYQHVVEGMYRGIGFTGLAFHKMFHTDPSAKHNIGMSHLLPPSHMIVEYHRCQLKSGEPIDELLQNRVHPGIDRRLQGVVEGTSLSIIGTSGSETTVSLLKLCTDLFLHSTATAYLGQKICQVNPKFLDYFEVWERENWKYMFKIPAFMGRDMIWARDGIISTFAEYLSIPAEERSDCNDFVRSVEAMLRDVGLFEQDMAKVFLLHFWAILGNVYKAAFWTIAHIVYDETLPRLIRAELLPVYREGRVVTACLDHCPLLESLINEVLRLTVTTALLRDVTSPTTLRDVTIPSGSKVPLSQLHRNQDVRGIEPLVLDSARFRDSPKLLNSKSFRPFGGGQTICPGRFLAKQSIKYTIASLFMRFDLGIDVEMTRKAVGGDGSKLNFPQMDSTKPNPGASLPVQGQDVYLVLKERGNSK</sequence>
<feature type="binding site" description="axial binding residue" evidence="7">
    <location>
        <position position="391"/>
    </location>
    <ligand>
        <name>heme</name>
        <dbReference type="ChEBI" id="CHEBI:30413"/>
    </ligand>
    <ligandPart>
        <name>Fe</name>
        <dbReference type="ChEBI" id="CHEBI:18248"/>
    </ligandPart>
</feature>
<comment type="caution">
    <text evidence="9">The sequence shown here is derived from an EMBL/GenBank/DDBJ whole genome shotgun (WGS) entry which is preliminary data.</text>
</comment>
<comment type="similarity">
    <text evidence="2 8">Belongs to the cytochrome P450 family.</text>
</comment>
<dbReference type="GO" id="GO:0008395">
    <property type="term" value="F:steroid hydroxylase activity"/>
    <property type="evidence" value="ECO:0007669"/>
    <property type="project" value="TreeGrafter"/>
</dbReference>
<evidence type="ECO:0000256" key="4">
    <source>
        <dbReference type="ARBA" id="ARBA00022723"/>
    </source>
</evidence>
<evidence type="ECO:0000313" key="9">
    <source>
        <dbReference type="EMBL" id="CAG9990137.1"/>
    </source>
</evidence>
<evidence type="ECO:0000256" key="5">
    <source>
        <dbReference type="ARBA" id="ARBA00023004"/>
    </source>
</evidence>
<dbReference type="PANTHER" id="PTHR24304:SF2">
    <property type="entry name" value="24-HYDROXYCHOLESTEROL 7-ALPHA-HYDROXYLASE"/>
    <property type="match status" value="1"/>
</dbReference>
<keyword evidence="3 7" id="KW-0349">Heme</keyword>
<dbReference type="GO" id="GO:0005506">
    <property type="term" value="F:iron ion binding"/>
    <property type="evidence" value="ECO:0007669"/>
    <property type="project" value="InterPro"/>
</dbReference>
<dbReference type="PRINTS" id="PR00465">
    <property type="entry name" value="EP450IV"/>
</dbReference>